<accession>R4YYS3</accession>
<dbReference type="Proteomes" id="UP000018291">
    <property type="component" value="Unassembled WGS sequence"/>
</dbReference>
<dbReference type="RefSeq" id="WP_012223261.1">
    <property type="nucleotide sequence ID" value="NZ_HG422565.1"/>
</dbReference>
<comment type="cofactor">
    <cofactor evidence="1">
        <name>Zn(2+)</name>
        <dbReference type="ChEBI" id="CHEBI:29105"/>
    </cofactor>
</comment>
<dbReference type="GO" id="GO:0046872">
    <property type="term" value="F:metal ion binding"/>
    <property type="evidence" value="ECO:0007669"/>
    <property type="project" value="UniProtKB-KW"/>
</dbReference>
<proteinExistence type="predicted"/>
<sequence>MSDATATSTATPGSSRLYFRQLLAGRDFAKNDPIARQMVNFVYAIGDRQTGEAVLVDPAYAPGELVDVLEADDMMLTGALVTHYHPDHSGGDMMGHNIAGVRELLERVEVPLHIQGDEVEWLRKVTEVSDDQLHTHTSGDVVMVGEVPITLIHTPGHTPGSQCFLVEGKLVAGDTLFLEGCGRTDLPGGDPAALYESLTQRLSRVSDDTTLYPGHLYSAEPSASMGDTRTHNFVFAPRNATEWMGMFGR</sequence>
<dbReference type="GO" id="GO:0016787">
    <property type="term" value="F:hydrolase activity"/>
    <property type="evidence" value="ECO:0007669"/>
    <property type="project" value="UniProtKB-KW"/>
</dbReference>
<gene>
    <name evidence="6" type="ORF">BN381_100013</name>
</gene>
<dbReference type="AlphaFoldDB" id="R4YYS3"/>
<evidence type="ECO:0000256" key="4">
    <source>
        <dbReference type="ARBA" id="ARBA00022833"/>
    </source>
</evidence>
<evidence type="ECO:0000313" key="7">
    <source>
        <dbReference type="Proteomes" id="UP000018291"/>
    </source>
</evidence>
<dbReference type="SMART" id="SM00849">
    <property type="entry name" value="Lactamase_B"/>
    <property type="match status" value="1"/>
</dbReference>
<dbReference type="SUPFAM" id="SSF56281">
    <property type="entry name" value="Metallo-hydrolase/oxidoreductase"/>
    <property type="match status" value="1"/>
</dbReference>
<dbReference type="Gene3D" id="3.60.15.10">
    <property type="entry name" value="Ribonuclease Z/Hydroxyacylglutathione hydrolase-like"/>
    <property type="match status" value="1"/>
</dbReference>
<dbReference type="PANTHER" id="PTHR46233:SF3">
    <property type="entry name" value="HYDROXYACYLGLUTATHIONE HYDROLASE GLOC"/>
    <property type="match status" value="1"/>
</dbReference>
<dbReference type="OrthoDB" id="9802991at2"/>
<keyword evidence="7" id="KW-1185">Reference proteome</keyword>
<feature type="domain" description="Metallo-beta-lactamase" evidence="5">
    <location>
        <begin position="39"/>
        <end position="215"/>
    </location>
</feature>
<evidence type="ECO:0000259" key="5">
    <source>
        <dbReference type="SMART" id="SM00849"/>
    </source>
</evidence>
<protein>
    <submittedName>
        <fullName evidence="6">Beta-lactamase domain protein</fullName>
    </submittedName>
</protein>
<evidence type="ECO:0000256" key="1">
    <source>
        <dbReference type="ARBA" id="ARBA00001947"/>
    </source>
</evidence>
<dbReference type="InterPro" id="IPR051453">
    <property type="entry name" value="MBL_Glyoxalase_II"/>
</dbReference>
<comment type="caution">
    <text evidence="6">The sequence shown here is derived from an EMBL/GenBank/DDBJ whole genome shotgun (WGS) entry which is preliminary data.</text>
</comment>
<evidence type="ECO:0000313" key="6">
    <source>
        <dbReference type="EMBL" id="CCM62126.1"/>
    </source>
</evidence>
<dbReference type="EMBL" id="CANL01000002">
    <property type="protein sequence ID" value="CCM62126.1"/>
    <property type="molecule type" value="Genomic_DNA"/>
</dbReference>
<evidence type="ECO:0000256" key="2">
    <source>
        <dbReference type="ARBA" id="ARBA00022723"/>
    </source>
</evidence>
<dbReference type="Pfam" id="PF00753">
    <property type="entry name" value="Lactamase_B"/>
    <property type="match status" value="1"/>
</dbReference>
<name>R4YYS3_9ACTN</name>
<dbReference type="PANTHER" id="PTHR46233">
    <property type="entry name" value="HYDROXYACYLGLUTATHIONE HYDROLASE GLOC"/>
    <property type="match status" value="1"/>
</dbReference>
<dbReference type="InterPro" id="IPR001279">
    <property type="entry name" value="Metallo-B-lactamas"/>
</dbReference>
<evidence type="ECO:0000256" key="3">
    <source>
        <dbReference type="ARBA" id="ARBA00022801"/>
    </source>
</evidence>
<dbReference type="HOGENOM" id="CLU_030571_5_3_11"/>
<organism evidence="6 7">
    <name type="scientific">Candidatus Neomicrothrix parvicella RN1</name>
    <dbReference type="NCBI Taxonomy" id="1229780"/>
    <lineage>
        <taxon>Bacteria</taxon>
        <taxon>Bacillati</taxon>
        <taxon>Actinomycetota</taxon>
        <taxon>Acidimicrobiia</taxon>
        <taxon>Acidimicrobiales</taxon>
        <taxon>Microthrixaceae</taxon>
        <taxon>Candidatus Neomicrothrix</taxon>
    </lineage>
</organism>
<keyword evidence="2" id="KW-0479">Metal-binding</keyword>
<dbReference type="InterPro" id="IPR036866">
    <property type="entry name" value="RibonucZ/Hydroxyglut_hydro"/>
</dbReference>
<keyword evidence="3" id="KW-0378">Hydrolase</keyword>
<reference evidence="6 7" key="1">
    <citation type="journal article" date="2013" name="ISME J.">
        <title>Metabolic model for the filamentous 'Candidatus Microthrix parvicella' based on genomic and metagenomic analyses.</title>
        <authorList>
            <person name="Jon McIlroy S."/>
            <person name="Kristiansen R."/>
            <person name="Albertsen M."/>
            <person name="Michael Karst S."/>
            <person name="Rossetti S."/>
            <person name="Lund Nielsen J."/>
            <person name="Tandoi V."/>
            <person name="James Seviour R."/>
            <person name="Nielsen P.H."/>
        </authorList>
    </citation>
    <scope>NUCLEOTIDE SEQUENCE [LARGE SCALE GENOMIC DNA]</scope>
    <source>
        <strain evidence="6 7">RN1</strain>
    </source>
</reference>
<keyword evidence="4" id="KW-0862">Zinc</keyword>
<dbReference type="eggNOG" id="COG0491">
    <property type="taxonomic scope" value="Bacteria"/>
</dbReference>
<dbReference type="CDD" id="cd16275">
    <property type="entry name" value="BaeB-like_MBL-fold"/>
    <property type="match status" value="1"/>
</dbReference>
<dbReference type="STRING" id="1229780.BN381_100013"/>